<keyword evidence="3" id="KW-0272">Extracellular matrix</keyword>
<feature type="compositionally biased region" description="Basic residues" evidence="7">
    <location>
        <begin position="121"/>
        <end position="130"/>
    </location>
</feature>
<dbReference type="OrthoDB" id="8963519at2759"/>
<dbReference type="Pfam" id="PF00386">
    <property type="entry name" value="C1q"/>
    <property type="match status" value="1"/>
</dbReference>
<organism evidence="10 11">
    <name type="scientific">Clupea harengus</name>
    <name type="common">Atlantic herring</name>
    <dbReference type="NCBI Taxonomy" id="7950"/>
    <lineage>
        <taxon>Eukaryota</taxon>
        <taxon>Metazoa</taxon>
        <taxon>Chordata</taxon>
        <taxon>Craniata</taxon>
        <taxon>Vertebrata</taxon>
        <taxon>Euteleostomi</taxon>
        <taxon>Actinopterygii</taxon>
        <taxon>Neopterygii</taxon>
        <taxon>Teleostei</taxon>
        <taxon>Clupei</taxon>
        <taxon>Clupeiformes</taxon>
        <taxon>Clupeoidei</taxon>
        <taxon>Clupeidae</taxon>
        <taxon>Clupea</taxon>
    </lineage>
</organism>
<protein>
    <submittedName>
        <fullName evidence="11">Multimerin-2a</fullName>
    </submittedName>
</protein>
<feature type="region of interest" description="Disordered" evidence="7">
    <location>
        <begin position="946"/>
        <end position="978"/>
    </location>
</feature>
<feature type="domain" description="EMI" evidence="9">
    <location>
        <begin position="154"/>
        <end position="230"/>
    </location>
</feature>
<keyword evidence="5" id="KW-1015">Disulfide bond</keyword>
<dbReference type="InterPro" id="IPR001073">
    <property type="entry name" value="C1q_dom"/>
</dbReference>
<dbReference type="AlphaFoldDB" id="A0A8M1KS30"/>
<dbReference type="PANTHER" id="PTHR15427">
    <property type="entry name" value="EMILIN ELASTIN MICROFIBRIL INTERFACE-LOCATED PROTEIN ELASTIN MICROFIBRIL INTERFACER"/>
    <property type="match status" value="1"/>
</dbReference>
<evidence type="ECO:0000313" key="11">
    <source>
        <dbReference type="RefSeq" id="XP_042565430.1"/>
    </source>
</evidence>
<evidence type="ECO:0000256" key="6">
    <source>
        <dbReference type="SAM" id="Coils"/>
    </source>
</evidence>
<evidence type="ECO:0000256" key="1">
    <source>
        <dbReference type="ARBA" id="ARBA00004498"/>
    </source>
</evidence>
<gene>
    <name evidence="11" type="primary">mmrn2a</name>
</gene>
<evidence type="ECO:0000313" key="10">
    <source>
        <dbReference type="Proteomes" id="UP000515152"/>
    </source>
</evidence>
<reference evidence="11" key="1">
    <citation type="submission" date="2025-08" db="UniProtKB">
        <authorList>
            <consortium name="RefSeq"/>
        </authorList>
    </citation>
    <scope>IDENTIFICATION</scope>
</reference>
<proteinExistence type="predicted"/>
<dbReference type="PROSITE" id="PS50871">
    <property type="entry name" value="C1Q"/>
    <property type="match status" value="1"/>
</dbReference>
<dbReference type="Pfam" id="PF07546">
    <property type="entry name" value="EMI"/>
    <property type="match status" value="1"/>
</dbReference>
<dbReference type="GeneID" id="105900283"/>
<evidence type="ECO:0000259" key="8">
    <source>
        <dbReference type="PROSITE" id="PS50871"/>
    </source>
</evidence>
<dbReference type="PROSITE" id="PS51041">
    <property type="entry name" value="EMI"/>
    <property type="match status" value="1"/>
</dbReference>
<feature type="compositionally biased region" description="Low complexity" evidence="7">
    <location>
        <begin position="93"/>
        <end position="120"/>
    </location>
</feature>
<evidence type="ECO:0000256" key="7">
    <source>
        <dbReference type="SAM" id="MobiDB-lite"/>
    </source>
</evidence>
<dbReference type="CTD" id="100148368"/>
<dbReference type="RefSeq" id="XP_042565430.1">
    <property type="nucleotide sequence ID" value="XM_042709496.1"/>
</dbReference>
<feature type="domain" description="C1q" evidence="8">
    <location>
        <begin position="984"/>
        <end position="1116"/>
    </location>
</feature>
<keyword evidence="2" id="KW-0964">Secreted</keyword>
<feature type="coiled-coil region" evidence="6">
    <location>
        <begin position="426"/>
        <end position="453"/>
    </location>
</feature>
<evidence type="ECO:0000256" key="2">
    <source>
        <dbReference type="ARBA" id="ARBA00022525"/>
    </source>
</evidence>
<evidence type="ECO:0000256" key="5">
    <source>
        <dbReference type="ARBA" id="ARBA00023157"/>
    </source>
</evidence>
<dbReference type="InterPro" id="IPR011489">
    <property type="entry name" value="EMI_domain"/>
</dbReference>
<feature type="compositionally biased region" description="Basic and acidic residues" evidence="7">
    <location>
        <begin position="389"/>
        <end position="404"/>
    </location>
</feature>
<sequence>MTHDQTVVCKQRECWKERADRHNDSGWEAGAFAGAAAGGSLRRAGQGPRGGGGGGCGGGVSRGTGRLGPRGGVRGGAAPPERAWTGAPWGHNATSSAPHHPWAAPPEGHGLELPGGTTQHHLPHTAHGHHTPGQAEETPAADGDTGPQSFPARTGNWCAYVQKRMVTVAVSCGTEKYTIKSQSPCPSGTPDCQIIMYKLSTRPVYREKQKIFTALLWHCCPGHGGDNCEDSVPDDQALRDPQSPTAAGRTHPGGPPAQHAGVEGHPQLMRDPSWEQNDSEVSGSPLYEARGVPAENDTSADLTYDYQTQRDLYPSQHGPDGGGPVDRELDAEPWPYPPSSALPLLPQMAALIMAQLQPVLDGFNHTLERLSLEVGGLSRDVAELKLRREERGNHDHHTLGHGTEEAQEGQEVQEGPEVQEYSSSRYEFLEGKLEESFQQIEELQRRLEERLHSQHVMLHYNLTSFKTDIDVKIKRQQKNLQMNLQALNSSISELRQGQENLEEEIQRTWDTPIERPVIPAQSQPISLEPEPAPALWEAIARLDEKVVNNTVKVDTLSEGLQVTDGNVSNLQSVLQELDEKIGSTGLKSQIQFMETVLEVDAARATVLQRVEELANNLTLQRDKQLDTDSDVDYLYKQLYVNVSRGGDDCKCEASISRLQEAIAKVNVVASENKMAVESAAHSKPEGWDDWMPSVEDLKQGLSHVQNSLGFEQERTRALNSNMSLLQASLLGSQQHIRALQNKEDGKESEVQHLQGSFNSLLKDALRHGEVLEVVLGMEVLEFLALPEEQQMQHSIPAAKKMIQDLRDQLKAAPETEAADEPSVLTEWASRGLMKTSADKDTKDLLYDEPDEGQDYSESDFWSLDKAVEELAIRVRRAEARPCPVSCCNCSKDAASSGVEVKLQAEVNSLRKGLEDHLQLFKSIFGNTEGLTGSEATLDLDKLSAMMKRKEAKQQRKQQKRSGHRGEKGSLRSRRDASLETTLRAVQSDNPLAFISSTKSGSSKDGPLIFDDILLDRGEMYSTTTGVFRAPVKGLYLFVVTLDFGPGASLARLMRGEGVVSASLHQSQRKPAGPATRVCLLQLEQGEELYLELSQGSLEGSSAQDNTFAGLLLYQTT</sequence>
<dbReference type="Proteomes" id="UP000515152">
    <property type="component" value="Chromosome 13"/>
</dbReference>
<feature type="region of interest" description="Disordered" evidence="7">
    <location>
        <begin position="311"/>
        <end position="331"/>
    </location>
</feature>
<dbReference type="SMART" id="SM00110">
    <property type="entry name" value="C1Q"/>
    <property type="match status" value="1"/>
</dbReference>
<evidence type="ECO:0000256" key="3">
    <source>
        <dbReference type="ARBA" id="ARBA00022530"/>
    </source>
</evidence>
<keyword evidence="4" id="KW-0732">Signal</keyword>
<dbReference type="InterPro" id="IPR050392">
    <property type="entry name" value="Collagen/C1q_domain"/>
</dbReference>
<dbReference type="KEGG" id="char:105900283"/>
<feature type="region of interest" description="Disordered" evidence="7">
    <location>
        <begin position="39"/>
        <end position="150"/>
    </location>
</feature>
<feature type="compositionally biased region" description="Gly residues" evidence="7">
    <location>
        <begin position="47"/>
        <end position="75"/>
    </location>
</feature>
<name>A0A8M1KS30_CLUHA</name>
<evidence type="ECO:0000256" key="4">
    <source>
        <dbReference type="ARBA" id="ARBA00022729"/>
    </source>
</evidence>
<feature type="compositionally biased region" description="Basic and acidic residues" evidence="7">
    <location>
        <begin position="963"/>
        <end position="977"/>
    </location>
</feature>
<feature type="region of interest" description="Disordered" evidence="7">
    <location>
        <begin position="389"/>
        <end position="421"/>
    </location>
</feature>
<evidence type="ECO:0000259" key="9">
    <source>
        <dbReference type="PROSITE" id="PS51041"/>
    </source>
</evidence>
<feature type="compositionally biased region" description="Low complexity" evidence="7">
    <location>
        <begin position="409"/>
        <end position="420"/>
    </location>
</feature>
<comment type="subcellular location">
    <subcellularLocation>
        <location evidence="1">Secreted</location>
        <location evidence="1">Extracellular space</location>
        <location evidence="1">Extracellular matrix</location>
    </subcellularLocation>
</comment>
<dbReference type="PANTHER" id="PTHR15427:SF40">
    <property type="entry name" value="MULTIMERIN-2 PRECURSOR"/>
    <property type="match status" value="1"/>
</dbReference>
<accession>A0A8M1KS30</accession>
<keyword evidence="6" id="KW-0175">Coiled coil</keyword>
<feature type="region of interest" description="Disordered" evidence="7">
    <location>
        <begin position="230"/>
        <end position="299"/>
    </location>
</feature>
<keyword evidence="10" id="KW-1185">Reference proteome</keyword>